<gene>
    <name evidence="1" type="ORF">METZ01_LOCUS458305</name>
</gene>
<organism evidence="1">
    <name type="scientific">marine metagenome</name>
    <dbReference type="NCBI Taxonomy" id="408172"/>
    <lineage>
        <taxon>unclassified sequences</taxon>
        <taxon>metagenomes</taxon>
        <taxon>ecological metagenomes</taxon>
    </lineage>
</organism>
<reference evidence="1" key="1">
    <citation type="submission" date="2018-05" db="EMBL/GenBank/DDBJ databases">
        <authorList>
            <person name="Lanie J.A."/>
            <person name="Ng W.-L."/>
            <person name="Kazmierczak K.M."/>
            <person name="Andrzejewski T.M."/>
            <person name="Davidsen T.M."/>
            <person name="Wayne K.J."/>
            <person name="Tettelin H."/>
            <person name="Glass J.I."/>
            <person name="Rusch D."/>
            <person name="Podicherti R."/>
            <person name="Tsui H.-C.T."/>
            <person name="Winkler M.E."/>
        </authorList>
    </citation>
    <scope>NUCLEOTIDE SEQUENCE</scope>
</reference>
<accession>A0A383ACV5</accession>
<dbReference type="EMBL" id="UINC01191021">
    <property type="protein sequence ID" value="SVE05451.1"/>
    <property type="molecule type" value="Genomic_DNA"/>
</dbReference>
<proteinExistence type="predicted"/>
<protein>
    <submittedName>
        <fullName evidence="1">Uncharacterized protein</fullName>
    </submittedName>
</protein>
<evidence type="ECO:0000313" key="1">
    <source>
        <dbReference type="EMBL" id="SVE05451.1"/>
    </source>
</evidence>
<name>A0A383ACV5_9ZZZZ</name>
<sequence>MKKLLLVILLTFSSLSFAFEEEKFEGVVNPNEMGIYIVNQRSGEVKFCQAVSDDKEMVTGCTDWSGVWGLAPNPLQQQFMNELLNQ</sequence>
<dbReference type="AlphaFoldDB" id="A0A383ACV5"/>